<sequence length="168" mass="18084">MPDHTFAAPFSRDMVRFRPRFLTHVMGRWMARPFSAALICCAATAHAAAPDHTPAMGGQAGAQNQEAPFSRQPERPTPPPPPVNYACDDGTKIVARFPDSVLAMLTIGDDRYELRAAMAASGVRYAGGNVEFWTHQGTARFTRDGKTTECREAAQGQPAPEAPAASGK</sequence>
<keyword evidence="4" id="KW-0449">Lipoprotein</keyword>
<feature type="chain" id="PRO_5045495225" evidence="6">
    <location>
        <begin position="48"/>
        <end position="168"/>
    </location>
</feature>
<dbReference type="Pfam" id="PF09864">
    <property type="entry name" value="MliC"/>
    <property type="match status" value="1"/>
</dbReference>
<dbReference type="EMBL" id="JBHRYC010000006">
    <property type="protein sequence ID" value="MFC3635945.1"/>
    <property type="molecule type" value="Genomic_DNA"/>
</dbReference>
<evidence type="ECO:0000256" key="3">
    <source>
        <dbReference type="ARBA" id="ARBA00023139"/>
    </source>
</evidence>
<feature type="compositionally biased region" description="Low complexity" evidence="5">
    <location>
        <begin position="153"/>
        <end position="168"/>
    </location>
</feature>
<evidence type="ECO:0000256" key="6">
    <source>
        <dbReference type="SAM" id="SignalP"/>
    </source>
</evidence>
<keyword evidence="2" id="KW-0472">Membrane</keyword>
<evidence type="ECO:0000313" key="8">
    <source>
        <dbReference type="EMBL" id="MFC3635945.1"/>
    </source>
</evidence>
<protein>
    <submittedName>
        <fullName evidence="8">MliC family protein</fullName>
    </submittedName>
</protein>
<gene>
    <name evidence="8" type="ORF">ACFONL_00845</name>
</gene>
<feature type="signal peptide" evidence="6">
    <location>
        <begin position="1"/>
        <end position="47"/>
    </location>
</feature>
<accession>A0ABV7UC09</accession>
<dbReference type="Gene3D" id="2.40.128.200">
    <property type="match status" value="1"/>
</dbReference>
<dbReference type="InterPro" id="IPR036328">
    <property type="entry name" value="MliC_sf"/>
</dbReference>
<evidence type="ECO:0000256" key="5">
    <source>
        <dbReference type="SAM" id="MobiDB-lite"/>
    </source>
</evidence>
<feature type="domain" description="C-type lysozyme inhibitor" evidence="7">
    <location>
        <begin position="85"/>
        <end position="148"/>
    </location>
</feature>
<dbReference type="RefSeq" id="WP_191319766.1">
    <property type="nucleotide sequence ID" value="NZ_BNCG01000010.1"/>
</dbReference>
<name>A0ABV7UC09_9HYPH</name>
<feature type="region of interest" description="Disordered" evidence="5">
    <location>
        <begin position="52"/>
        <end position="80"/>
    </location>
</feature>
<organism evidence="8 9">
    <name type="scientific">Camelimonas fluminis</name>
    <dbReference type="NCBI Taxonomy" id="1576911"/>
    <lineage>
        <taxon>Bacteria</taxon>
        <taxon>Pseudomonadati</taxon>
        <taxon>Pseudomonadota</taxon>
        <taxon>Alphaproteobacteria</taxon>
        <taxon>Hyphomicrobiales</taxon>
        <taxon>Chelatococcaceae</taxon>
        <taxon>Camelimonas</taxon>
    </lineage>
</organism>
<evidence type="ECO:0000256" key="2">
    <source>
        <dbReference type="ARBA" id="ARBA00023136"/>
    </source>
</evidence>
<feature type="region of interest" description="Disordered" evidence="5">
    <location>
        <begin position="145"/>
        <end position="168"/>
    </location>
</feature>
<keyword evidence="1 6" id="KW-0732">Signal</keyword>
<dbReference type="InterPro" id="IPR018660">
    <property type="entry name" value="MliC"/>
</dbReference>
<dbReference type="Proteomes" id="UP001595704">
    <property type="component" value="Unassembled WGS sequence"/>
</dbReference>
<keyword evidence="9" id="KW-1185">Reference proteome</keyword>
<evidence type="ECO:0000313" key="9">
    <source>
        <dbReference type="Proteomes" id="UP001595704"/>
    </source>
</evidence>
<reference evidence="9" key="1">
    <citation type="journal article" date="2019" name="Int. J. Syst. Evol. Microbiol.">
        <title>The Global Catalogue of Microorganisms (GCM) 10K type strain sequencing project: providing services to taxonomists for standard genome sequencing and annotation.</title>
        <authorList>
            <consortium name="The Broad Institute Genomics Platform"/>
            <consortium name="The Broad Institute Genome Sequencing Center for Infectious Disease"/>
            <person name="Wu L."/>
            <person name="Ma J."/>
        </authorList>
    </citation>
    <scope>NUCLEOTIDE SEQUENCE [LARGE SCALE GENOMIC DNA]</scope>
    <source>
        <strain evidence="9">KCTC 42282</strain>
    </source>
</reference>
<comment type="caution">
    <text evidence="8">The sequence shown here is derived from an EMBL/GenBank/DDBJ whole genome shotgun (WGS) entry which is preliminary data.</text>
</comment>
<proteinExistence type="predicted"/>
<evidence type="ECO:0000259" key="7">
    <source>
        <dbReference type="Pfam" id="PF09864"/>
    </source>
</evidence>
<evidence type="ECO:0000256" key="1">
    <source>
        <dbReference type="ARBA" id="ARBA00022729"/>
    </source>
</evidence>
<evidence type="ECO:0000256" key="4">
    <source>
        <dbReference type="ARBA" id="ARBA00023288"/>
    </source>
</evidence>
<dbReference type="SUPFAM" id="SSF141488">
    <property type="entry name" value="YdhA-like"/>
    <property type="match status" value="1"/>
</dbReference>
<keyword evidence="3" id="KW-0564">Palmitate</keyword>